<accession>A0A2I0XJC3</accession>
<evidence type="ECO:0000256" key="1">
    <source>
        <dbReference type="SAM" id="MobiDB-lite"/>
    </source>
</evidence>
<organism evidence="2 3">
    <name type="scientific">Dendrobium catenatum</name>
    <dbReference type="NCBI Taxonomy" id="906689"/>
    <lineage>
        <taxon>Eukaryota</taxon>
        <taxon>Viridiplantae</taxon>
        <taxon>Streptophyta</taxon>
        <taxon>Embryophyta</taxon>
        <taxon>Tracheophyta</taxon>
        <taxon>Spermatophyta</taxon>
        <taxon>Magnoliopsida</taxon>
        <taxon>Liliopsida</taxon>
        <taxon>Asparagales</taxon>
        <taxon>Orchidaceae</taxon>
        <taxon>Epidendroideae</taxon>
        <taxon>Malaxideae</taxon>
        <taxon>Dendrobiinae</taxon>
        <taxon>Dendrobium</taxon>
    </lineage>
</organism>
<evidence type="ECO:0000313" key="3">
    <source>
        <dbReference type="Proteomes" id="UP000233837"/>
    </source>
</evidence>
<feature type="region of interest" description="Disordered" evidence="1">
    <location>
        <begin position="1"/>
        <end position="21"/>
    </location>
</feature>
<sequence>MCTMNTTKPRTKNLPQKEKRVNRRQIEEICREENDIRKRETLDKAAKQRRRGELDFTAREMRMTKP</sequence>
<proteinExistence type="predicted"/>
<gene>
    <name evidence="2" type="ORF">MA16_Dca007936</name>
</gene>
<dbReference type="AlphaFoldDB" id="A0A2I0XJC3"/>
<evidence type="ECO:0000313" key="2">
    <source>
        <dbReference type="EMBL" id="PKU87994.1"/>
    </source>
</evidence>
<dbReference type="EMBL" id="KZ501830">
    <property type="protein sequence ID" value="PKU87994.1"/>
    <property type="molecule type" value="Genomic_DNA"/>
</dbReference>
<reference evidence="2 3" key="2">
    <citation type="journal article" date="2017" name="Nature">
        <title>The Apostasia genome and the evolution of orchids.</title>
        <authorList>
            <person name="Zhang G.Q."/>
            <person name="Liu K.W."/>
            <person name="Li Z."/>
            <person name="Lohaus R."/>
            <person name="Hsiao Y.Y."/>
            <person name="Niu S.C."/>
            <person name="Wang J.Y."/>
            <person name="Lin Y.C."/>
            <person name="Xu Q."/>
            <person name="Chen L.J."/>
            <person name="Yoshida K."/>
            <person name="Fujiwara S."/>
            <person name="Wang Z.W."/>
            <person name="Zhang Y.Q."/>
            <person name="Mitsuda N."/>
            <person name="Wang M."/>
            <person name="Liu G.H."/>
            <person name="Pecoraro L."/>
            <person name="Huang H.X."/>
            <person name="Xiao X.J."/>
            <person name="Lin M."/>
            <person name="Wu X.Y."/>
            <person name="Wu W.L."/>
            <person name="Chen Y.Y."/>
            <person name="Chang S.B."/>
            <person name="Sakamoto S."/>
            <person name="Ohme-Takagi M."/>
            <person name="Yagi M."/>
            <person name="Zeng S.J."/>
            <person name="Shen C.Y."/>
            <person name="Yeh C.M."/>
            <person name="Luo Y.B."/>
            <person name="Tsai W.C."/>
            <person name="Van de Peer Y."/>
            <person name="Liu Z.J."/>
        </authorList>
    </citation>
    <scope>NUCLEOTIDE SEQUENCE [LARGE SCALE GENOMIC DNA]</scope>
    <source>
        <tissue evidence="2">The whole plant</tissue>
    </source>
</reference>
<name>A0A2I0XJC3_9ASPA</name>
<dbReference type="Proteomes" id="UP000233837">
    <property type="component" value="Unassembled WGS sequence"/>
</dbReference>
<protein>
    <submittedName>
        <fullName evidence="2">Uncharacterized protein</fullName>
    </submittedName>
</protein>
<reference evidence="2 3" key="1">
    <citation type="journal article" date="2016" name="Sci. Rep.">
        <title>The Dendrobium catenatum Lindl. genome sequence provides insights into polysaccharide synthase, floral development and adaptive evolution.</title>
        <authorList>
            <person name="Zhang G.Q."/>
            <person name="Xu Q."/>
            <person name="Bian C."/>
            <person name="Tsai W.C."/>
            <person name="Yeh C.M."/>
            <person name="Liu K.W."/>
            <person name="Yoshida K."/>
            <person name="Zhang L.S."/>
            <person name="Chang S.B."/>
            <person name="Chen F."/>
            <person name="Shi Y."/>
            <person name="Su Y.Y."/>
            <person name="Zhang Y.Q."/>
            <person name="Chen L.J."/>
            <person name="Yin Y."/>
            <person name="Lin M."/>
            <person name="Huang H."/>
            <person name="Deng H."/>
            <person name="Wang Z.W."/>
            <person name="Zhu S.L."/>
            <person name="Zhao X."/>
            <person name="Deng C."/>
            <person name="Niu S.C."/>
            <person name="Huang J."/>
            <person name="Wang M."/>
            <person name="Liu G.H."/>
            <person name="Yang H.J."/>
            <person name="Xiao X.J."/>
            <person name="Hsiao Y.Y."/>
            <person name="Wu W.L."/>
            <person name="Chen Y.Y."/>
            <person name="Mitsuda N."/>
            <person name="Ohme-Takagi M."/>
            <person name="Luo Y.B."/>
            <person name="Van de Peer Y."/>
            <person name="Liu Z.J."/>
        </authorList>
    </citation>
    <scope>NUCLEOTIDE SEQUENCE [LARGE SCALE GENOMIC DNA]</scope>
    <source>
        <tissue evidence="2">The whole plant</tissue>
    </source>
</reference>
<keyword evidence="3" id="KW-1185">Reference proteome</keyword>